<keyword evidence="4" id="KW-1185">Reference proteome</keyword>
<gene>
    <name evidence="5" type="primary">LOC108558308</name>
</gene>
<dbReference type="RefSeq" id="XP_017770674.1">
    <property type="nucleotide sequence ID" value="XM_017915185.1"/>
</dbReference>
<comment type="similarity">
    <text evidence="1">Belongs to the IFT43 family.</text>
</comment>
<dbReference type="Pfam" id="PF15305">
    <property type="entry name" value="IFT43"/>
    <property type="match status" value="1"/>
</dbReference>
<evidence type="ECO:0000256" key="1">
    <source>
        <dbReference type="ARBA" id="ARBA00007563"/>
    </source>
</evidence>
<evidence type="ECO:0000313" key="4">
    <source>
        <dbReference type="Proteomes" id="UP000695000"/>
    </source>
</evidence>
<evidence type="ECO:0000256" key="2">
    <source>
        <dbReference type="ARBA" id="ARBA00022794"/>
    </source>
</evidence>
<protein>
    <submittedName>
        <fullName evidence="5">Intraflagellar transport protein 43 homolog</fullName>
    </submittedName>
</protein>
<keyword evidence="2" id="KW-0970">Cilium biogenesis/degradation</keyword>
<evidence type="ECO:0000256" key="3">
    <source>
        <dbReference type="SAM" id="MobiDB-lite"/>
    </source>
</evidence>
<reference evidence="5" key="1">
    <citation type="submission" date="2025-08" db="UniProtKB">
        <authorList>
            <consortium name="RefSeq"/>
        </authorList>
    </citation>
    <scope>IDENTIFICATION</scope>
    <source>
        <tissue evidence="5">Whole Larva</tissue>
    </source>
</reference>
<dbReference type="PANTHER" id="PTHR33724">
    <property type="entry name" value="INTRAFLAGELLAR TRANSPORT PROTEIN 43 HOMOLOG"/>
    <property type="match status" value="1"/>
</dbReference>
<organism evidence="4 5">
    <name type="scientific">Nicrophorus vespilloides</name>
    <name type="common">Boreal carrion beetle</name>
    <dbReference type="NCBI Taxonomy" id="110193"/>
    <lineage>
        <taxon>Eukaryota</taxon>
        <taxon>Metazoa</taxon>
        <taxon>Ecdysozoa</taxon>
        <taxon>Arthropoda</taxon>
        <taxon>Hexapoda</taxon>
        <taxon>Insecta</taxon>
        <taxon>Pterygota</taxon>
        <taxon>Neoptera</taxon>
        <taxon>Endopterygota</taxon>
        <taxon>Coleoptera</taxon>
        <taxon>Polyphaga</taxon>
        <taxon>Staphyliniformia</taxon>
        <taxon>Silphidae</taxon>
        <taxon>Nicrophorinae</taxon>
        <taxon>Nicrophorus</taxon>
    </lineage>
</organism>
<name>A0ABM1M7X4_NICVS</name>
<dbReference type="InterPro" id="IPR029302">
    <property type="entry name" value="IFT43"/>
</dbReference>
<feature type="compositionally biased region" description="Basic and acidic residues" evidence="3">
    <location>
        <begin position="23"/>
        <end position="32"/>
    </location>
</feature>
<evidence type="ECO:0000313" key="5">
    <source>
        <dbReference type="RefSeq" id="XP_017770674.1"/>
    </source>
</evidence>
<feature type="compositionally biased region" description="Basic and acidic residues" evidence="3">
    <location>
        <begin position="60"/>
        <end position="71"/>
    </location>
</feature>
<feature type="region of interest" description="Disordered" evidence="3">
    <location>
        <begin position="14"/>
        <end position="76"/>
    </location>
</feature>
<proteinExistence type="inferred from homology"/>
<sequence length="166" mass="18921">MNWDDDIDFMANKKSAAKQGRRAGVESEDSQKSTRLPLKAGKWADEGNKSGRKNSTNLIEQERFQDNRAIDSDNDDIPIIPDIDEFQDDIGSLQEVKQPMVLVNKATYKELDKELVSLQSGENIANLGNINLSFLTNKLYPEKDVKEVDELWSMDALFEHLINYNK</sequence>
<dbReference type="GeneID" id="108558308"/>
<dbReference type="Proteomes" id="UP000695000">
    <property type="component" value="Unplaced"/>
</dbReference>
<accession>A0ABM1M7X4</accession>
<dbReference type="PANTHER" id="PTHR33724:SF1">
    <property type="entry name" value="INTRAFLAGELLAR TRANSPORT PROTEIN 43 HOMOLOG"/>
    <property type="match status" value="1"/>
</dbReference>